<dbReference type="Proteomes" id="UP000283095">
    <property type="component" value="Chromosome"/>
</dbReference>
<proteinExistence type="predicted"/>
<evidence type="ECO:0000259" key="2">
    <source>
        <dbReference type="Pfam" id="PF04892"/>
    </source>
</evidence>
<feature type="domain" description="VanZ-like" evidence="2">
    <location>
        <begin position="6"/>
        <end position="153"/>
    </location>
</feature>
<organism evidence="3 4">
    <name type="scientific">Peribacillus asahii</name>
    <dbReference type="NCBI Taxonomy" id="228899"/>
    <lineage>
        <taxon>Bacteria</taxon>
        <taxon>Bacillati</taxon>
        <taxon>Bacillota</taxon>
        <taxon>Bacilli</taxon>
        <taxon>Bacillales</taxon>
        <taxon>Bacillaceae</taxon>
        <taxon>Peribacillus</taxon>
    </lineage>
</organism>
<dbReference type="NCBIfam" id="NF037970">
    <property type="entry name" value="vanZ_1"/>
    <property type="match status" value="1"/>
</dbReference>
<feature type="transmembrane region" description="Helical" evidence="1">
    <location>
        <begin position="72"/>
        <end position="93"/>
    </location>
</feature>
<dbReference type="InterPro" id="IPR016747">
    <property type="entry name" value="Phosphotransbutyrylase"/>
</dbReference>
<reference evidence="3 4" key="1">
    <citation type="submission" date="2018-01" db="EMBL/GenBank/DDBJ databases">
        <title>Bacillus asahii Genome sequencing and assembly.</title>
        <authorList>
            <person name="Jiang H."/>
            <person name="Feng Y."/>
            <person name="Zhao F."/>
            <person name="Lin X."/>
        </authorList>
    </citation>
    <scope>NUCLEOTIDE SEQUENCE [LARGE SCALE GENOMIC DNA]</scope>
    <source>
        <strain evidence="3 4">OM18</strain>
    </source>
</reference>
<gene>
    <name evidence="3" type="ORF">BAOM_4738</name>
</gene>
<dbReference type="OrthoDB" id="291892at2"/>
<keyword evidence="1" id="KW-0472">Membrane</keyword>
<dbReference type="Pfam" id="PF04892">
    <property type="entry name" value="VanZ"/>
    <property type="match status" value="1"/>
</dbReference>
<dbReference type="EMBL" id="CP026095">
    <property type="protein sequence ID" value="AZV45316.1"/>
    <property type="molecule type" value="Genomic_DNA"/>
</dbReference>
<evidence type="ECO:0000313" key="4">
    <source>
        <dbReference type="Proteomes" id="UP000283095"/>
    </source>
</evidence>
<feature type="transmembrane region" description="Helical" evidence="1">
    <location>
        <begin position="136"/>
        <end position="154"/>
    </location>
</feature>
<name>A0A3Q9RMR6_9BACI</name>
<feature type="transmembrane region" description="Helical" evidence="1">
    <location>
        <begin position="100"/>
        <end position="116"/>
    </location>
</feature>
<dbReference type="InterPro" id="IPR006976">
    <property type="entry name" value="VanZ-like"/>
</dbReference>
<evidence type="ECO:0000313" key="3">
    <source>
        <dbReference type="EMBL" id="AZV45316.1"/>
    </source>
</evidence>
<dbReference type="PIRSF" id="PIRSF019083">
    <property type="entry name" value="UCP019083_VanZ"/>
    <property type="match status" value="1"/>
</dbReference>
<dbReference type="AlphaFoldDB" id="A0A3Q9RMR6"/>
<accession>A0A3Q9RMR6</accession>
<keyword evidence="1" id="KW-0812">Transmembrane</keyword>
<keyword evidence="1" id="KW-1133">Transmembrane helix</keyword>
<protein>
    <recommendedName>
        <fullName evidence="2">VanZ-like domain-containing protein</fullName>
    </recommendedName>
</protein>
<dbReference type="KEGG" id="pasa:BAOM_4738"/>
<sequence length="159" mass="18140">MKRKFFIVFLALWGLLIFFFSSQSYSEQNLSPYLTVLLGDSNLDKIFSSIQFIYAGREISVSNLGMVHFVEFFIRKAAHLFVFFVLGALSWLVSTRVWKSKVIATIVAAFFVFLYASLDEIHQHYTNGRSSLVEDVLLDTCGGILGVVTCIIVFRMKKK</sequence>
<evidence type="ECO:0000256" key="1">
    <source>
        <dbReference type="SAM" id="Phobius"/>
    </source>
</evidence>
<dbReference type="RefSeq" id="WP_127762134.1">
    <property type="nucleotide sequence ID" value="NZ_CP026095.1"/>
</dbReference>